<keyword evidence="3" id="KW-1185">Reference proteome</keyword>
<organism evidence="2 3">
    <name type="scientific">Molorchus minor</name>
    <dbReference type="NCBI Taxonomy" id="1323400"/>
    <lineage>
        <taxon>Eukaryota</taxon>
        <taxon>Metazoa</taxon>
        <taxon>Ecdysozoa</taxon>
        <taxon>Arthropoda</taxon>
        <taxon>Hexapoda</taxon>
        <taxon>Insecta</taxon>
        <taxon>Pterygota</taxon>
        <taxon>Neoptera</taxon>
        <taxon>Endopterygota</taxon>
        <taxon>Coleoptera</taxon>
        <taxon>Polyphaga</taxon>
        <taxon>Cucujiformia</taxon>
        <taxon>Chrysomeloidea</taxon>
        <taxon>Cerambycidae</taxon>
        <taxon>Lamiinae</taxon>
        <taxon>Monochamini</taxon>
        <taxon>Molorchus</taxon>
    </lineage>
</organism>
<feature type="region of interest" description="Disordered" evidence="1">
    <location>
        <begin position="39"/>
        <end position="73"/>
    </location>
</feature>
<sequence>MHVIRSNENNPNNDLFWKKKVILIVLDNWKAILFPDEEDEVADAETSYDEEEGSYDGEESEYDEEDMDDSEEFKKRKNMRLTRVNSPSIKSIPTAACANTFFTIQA</sequence>
<evidence type="ECO:0000313" key="2">
    <source>
        <dbReference type="EMBL" id="KAJ8960098.1"/>
    </source>
</evidence>
<evidence type="ECO:0000256" key="1">
    <source>
        <dbReference type="SAM" id="MobiDB-lite"/>
    </source>
</evidence>
<accession>A0ABQ9IRH9</accession>
<feature type="compositionally biased region" description="Acidic residues" evidence="1">
    <location>
        <begin position="39"/>
        <end position="71"/>
    </location>
</feature>
<proteinExistence type="predicted"/>
<dbReference type="Proteomes" id="UP001162164">
    <property type="component" value="Unassembled WGS sequence"/>
</dbReference>
<name>A0ABQ9IRH9_9CUCU</name>
<protein>
    <submittedName>
        <fullName evidence="2">Uncharacterized protein</fullName>
    </submittedName>
</protein>
<dbReference type="EMBL" id="JAPWTJ010003235">
    <property type="protein sequence ID" value="KAJ8960098.1"/>
    <property type="molecule type" value="Genomic_DNA"/>
</dbReference>
<gene>
    <name evidence="2" type="ORF">NQ317_012330</name>
</gene>
<evidence type="ECO:0000313" key="3">
    <source>
        <dbReference type="Proteomes" id="UP001162164"/>
    </source>
</evidence>
<comment type="caution">
    <text evidence="2">The sequence shown here is derived from an EMBL/GenBank/DDBJ whole genome shotgun (WGS) entry which is preliminary data.</text>
</comment>
<reference evidence="2" key="1">
    <citation type="journal article" date="2023" name="Insect Mol. Biol.">
        <title>Genome sequencing provides insights into the evolution of gene families encoding plant cell wall-degrading enzymes in longhorned beetles.</title>
        <authorList>
            <person name="Shin N.R."/>
            <person name="Okamura Y."/>
            <person name="Kirsch R."/>
            <person name="Pauchet Y."/>
        </authorList>
    </citation>
    <scope>NUCLEOTIDE SEQUENCE</scope>
    <source>
        <strain evidence="2">MMC_N1</strain>
    </source>
</reference>